<feature type="region of interest" description="Disordered" evidence="1">
    <location>
        <begin position="192"/>
        <end position="241"/>
    </location>
</feature>
<organism evidence="3 4">
    <name type="scientific">Halocaridina rubra</name>
    <name type="common">Hawaiian red shrimp</name>
    <dbReference type="NCBI Taxonomy" id="373956"/>
    <lineage>
        <taxon>Eukaryota</taxon>
        <taxon>Metazoa</taxon>
        <taxon>Ecdysozoa</taxon>
        <taxon>Arthropoda</taxon>
        <taxon>Crustacea</taxon>
        <taxon>Multicrustacea</taxon>
        <taxon>Malacostraca</taxon>
        <taxon>Eumalacostraca</taxon>
        <taxon>Eucarida</taxon>
        <taxon>Decapoda</taxon>
        <taxon>Pleocyemata</taxon>
        <taxon>Caridea</taxon>
        <taxon>Atyoidea</taxon>
        <taxon>Atyidae</taxon>
        <taxon>Halocaridina</taxon>
    </lineage>
</organism>
<sequence length="241" mass="28374">SVKEKKVELEKNLEKLQKKFEKEQQNLAQQQEKRRSQLQKSHTKLVKKYSSSKGSEPAGAGPMKEGSQELSTMQEELEERLEDLDKSYQASLNELMQTHIIAEKKLQEKYHEPIFSALDKAMKMSQTSQLKTLQALHDKQVEDIKRRAEEQHREKRKGLGKTTCDKEELSRKKREISKQIVAEGIQERQKLTDIHDKKKAELEKQHEEIRNQYEEEKQKEKKRIESEYDERRSKSAPTVSS</sequence>
<dbReference type="GO" id="GO:0005509">
    <property type="term" value="F:calcium ion binding"/>
    <property type="evidence" value="ECO:0007669"/>
    <property type="project" value="InterPro"/>
</dbReference>
<dbReference type="GO" id="GO:0016042">
    <property type="term" value="P:lipid catabolic process"/>
    <property type="evidence" value="ECO:0007669"/>
    <property type="project" value="InterPro"/>
</dbReference>
<feature type="region of interest" description="Disordered" evidence="1">
    <location>
        <begin position="145"/>
        <end position="173"/>
    </location>
</feature>
<feature type="non-terminal residue" evidence="3">
    <location>
        <position position="1"/>
    </location>
</feature>
<evidence type="ECO:0000256" key="1">
    <source>
        <dbReference type="SAM" id="MobiDB-lite"/>
    </source>
</evidence>
<dbReference type="GO" id="GO:0004435">
    <property type="term" value="F:phosphatidylinositol-4,5-bisphosphate phospholipase C activity"/>
    <property type="evidence" value="ECO:0007669"/>
    <property type="project" value="InterPro"/>
</dbReference>
<dbReference type="Proteomes" id="UP001381693">
    <property type="component" value="Unassembled WGS sequence"/>
</dbReference>
<evidence type="ECO:0000259" key="2">
    <source>
        <dbReference type="Pfam" id="PF08703"/>
    </source>
</evidence>
<dbReference type="AlphaFoldDB" id="A0AAN9A8K7"/>
<dbReference type="Gene3D" id="1.20.1230.10">
    <property type="entry name" value="Phospholipase C beta, distal C-terminal domain"/>
    <property type="match status" value="1"/>
</dbReference>
<dbReference type="SUPFAM" id="SSF69989">
    <property type="entry name" value="C-terminal domain of PLC-beta"/>
    <property type="match status" value="1"/>
</dbReference>
<feature type="region of interest" description="Disordered" evidence="1">
    <location>
        <begin position="21"/>
        <end position="83"/>
    </location>
</feature>
<comment type="caution">
    <text evidence="3">The sequence shown here is derived from an EMBL/GenBank/DDBJ whole genome shotgun (WGS) entry which is preliminary data.</text>
</comment>
<feature type="domain" description="Phospholipase C-beta C-terminal" evidence="2">
    <location>
        <begin position="10"/>
        <end position="234"/>
    </location>
</feature>
<reference evidence="3 4" key="1">
    <citation type="submission" date="2023-11" db="EMBL/GenBank/DDBJ databases">
        <title>Halocaridina rubra genome assembly.</title>
        <authorList>
            <person name="Smith C."/>
        </authorList>
    </citation>
    <scope>NUCLEOTIDE SEQUENCE [LARGE SCALE GENOMIC DNA]</scope>
    <source>
        <strain evidence="3">EP-1</strain>
        <tissue evidence="3">Whole</tissue>
    </source>
</reference>
<dbReference type="EMBL" id="JAXCGZ010011910">
    <property type="protein sequence ID" value="KAK7073957.1"/>
    <property type="molecule type" value="Genomic_DNA"/>
</dbReference>
<evidence type="ECO:0000313" key="3">
    <source>
        <dbReference type="EMBL" id="KAK7073957.1"/>
    </source>
</evidence>
<protein>
    <recommendedName>
        <fullName evidence="2">Phospholipase C-beta C-terminal domain-containing protein</fullName>
    </recommendedName>
</protein>
<evidence type="ECO:0000313" key="4">
    <source>
        <dbReference type="Proteomes" id="UP001381693"/>
    </source>
</evidence>
<dbReference type="InterPro" id="IPR042531">
    <property type="entry name" value="PLC-beta_C_sf"/>
</dbReference>
<feature type="compositionally biased region" description="Basic and acidic residues" evidence="1">
    <location>
        <begin position="192"/>
        <end position="233"/>
    </location>
</feature>
<accession>A0AAN9A8K7</accession>
<keyword evidence="4" id="KW-1185">Reference proteome</keyword>
<dbReference type="Pfam" id="PF08703">
    <property type="entry name" value="PLC-beta_C"/>
    <property type="match status" value="1"/>
</dbReference>
<name>A0AAN9A8K7_HALRR</name>
<gene>
    <name evidence="3" type="ORF">SK128_018494</name>
</gene>
<proteinExistence type="predicted"/>
<dbReference type="InterPro" id="IPR014815">
    <property type="entry name" value="PLC-beta_C"/>
</dbReference>